<feature type="transmembrane region" description="Helical" evidence="1">
    <location>
        <begin position="117"/>
        <end position="137"/>
    </location>
</feature>
<keyword evidence="1" id="KW-1133">Transmembrane helix</keyword>
<sequence>MWIFWAILAALSAALVMVLTKAGLKNVDSSLAFAIQALLIVSITWILVFYQGTVPELKQIDRKAWILLILAGIATTLSTLFSFKALSMGPASMVVTIERTSLVFTILLSVIFLKEKITWQLVAGAILILAGAVLIALSESAKK</sequence>
<gene>
    <name evidence="3" type="ORF">CLV32_0567</name>
</gene>
<dbReference type="InterPro" id="IPR037185">
    <property type="entry name" value="EmrE-like"/>
</dbReference>
<dbReference type="Pfam" id="PF00892">
    <property type="entry name" value="EamA"/>
    <property type="match status" value="1"/>
</dbReference>
<keyword evidence="1" id="KW-0812">Transmembrane</keyword>
<feature type="transmembrane region" description="Helical" evidence="1">
    <location>
        <begin position="64"/>
        <end position="83"/>
    </location>
</feature>
<dbReference type="InterPro" id="IPR000620">
    <property type="entry name" value="EamA_dom"/>
</dbReference>
<comment type="caution">
    <text evidence="3">The sequence shown here is derived from an EMBL/GenBank/DDBJ whole genome shotgun (WGS) entry which is preliminary data.</text>
</comment>
<dbReference type="Proteomes" id="UP000295499">
    <property type="component" value="Unassembled WGS sequence"/>
</dbReference>
<proteinExistence type="predicted"/>
<keyword evidence="1" id="KW-0472">Membrane</keyword>
<evidence type="ECO:0000256" key="1">
    <source>
        <dbReference type="SAM" id="Phobius"/>
    </source>
</evidence>
<dbReference type="PANTHER" id="PTHR22911:SF137">
    <property type="entry name" value="SOLUTE CARRIER FAMILY 35 MEMBER G2-RELATED"/>
    <property type="match status" value="1"/>
</dbReference>
<dbReference type="AlphaFoldDB" id="A0A4V3C424"/>
<protein>
    <submittedName>
        <fullName evidence="3">Transporter family protein</fullName>
    </submittedName>
</protein>
<evidence type="ECO:0000259" key="2">
    <source>
        <dbReference type="Pfam" id="PF00892"/>
    </source>
</evidence>
<accession>A0A4V3C424</accession>
<feature type="transmembrane region" description="Helical" evidence="1">
    <location>
        <begin position="30"/>
        <end position="52"/>
    </location>
</feature>
<feature type="domain" description="EamA" evidence="2">
    <location>
        <begin position="1"/>
        <end position="136"/>
    </location>
</feature>
<dbReference type="EMBL" id="SNWM01000001">
    <property type="protein sequence ID" value="TDO24278.1"/>
    <property type="molecule type" value="Genomic_DNA"/>
</dbReference>
<evidence type="ECO:0000313" key="4">
    <source>
        <dbReference type="Proteomes" id="UP000295499"/>
    </source>
</evidence>
<name>A0A4V3C424_9SPHI</name>
<keyword evidence="4" id="KW-1185">Reference proteome</keyword>
<reference evidence="3 4" key="1">
    <citation type="submission" date="2019-03" db="EMBL/GenBank/DDBJ databases">
        <title>Genomic Encyclopedia of Archaeal and Bacterial Type Strains, Phase II (KMG-II): from individual species to whole genera.</title>
        <authorList>
            <person name="Goeker M."/>
        </authorList>
    </citation>
    <scope>NUCLEOTIDE SEQUENCE [LARGE SCALE GENOMIC DNA]</scope>
    <source>
        <strain evidence="3 4">DSM 19034</strain>
    </source>
</reference>
<organism evidence="3 4">
    <name type="scientific">Pedobacter duraquae</name>
    <dbReference type="NCBI Taxonomy" id="425511"/>
    <lineage>
        <taxon>Bacteria</taxon>
        <taxon>Pseudomonadati</taxon>
        <taxon>Bacteroidota</taxon>
        <taxon>Sphingobacteriia</taxon>
        <taxon>Sphingobacteriales</taxon>
        <taxon>Sphingobacteriaceae</taxon>
        <taxon>Pedobacter</taxon>
    </lineage>
</organism>
<dbReference type="SUPFAM" id="SSF103481">
    <property type="entry name" value="Multidrug resistance efflux transporter EmrE"/>
    <property type="match status" value="1"/>
</dbReference>
<dbReference type="PANTHER" id="PTHR22911">
    <property type="entry name" value="ACYL-MALONYL CONDENSING ENZYME-RELATED"/>
    <property type="match status" value="1"/>
</dbReference>
<dbReference type="Gene3D" id="1.10.3730.20">
    <property type="match status" value="1"/>
</dbReference>
<evidence type="ECO:0000313" key="3">
    <source>
        <dbReference type="EMBL" id="TDO24278.1"/>
    </source>
</evidence>
<dbReference type="RefSeq" id="WP_133552132.1">
    <property type="nucleotide sequence ID" value="NZ_SNWM01000001.1"/>
</dbReference>
<dbReference type="OrthoDB" id="9806718at2"/>
<dbReference type="GO" id="GO:0016020">
    <property type="term" value="C:membrane"/>
    <property type="evidence" value="ECO:0007669"/>
    <property type="project" value="InterPro"/>
</dbReference>